<comment type="caution">
    <text evidence="2">The sequence shown here is derived from an EMBL/GenBank/DDBJ whole genome shotgun (WGS) entry which is preliminary data.</text>
</comment>
<evidence type="ECO:0000313" key="2">
    <source>
        <dbReference type="EMBL" id="MET4758039.1"/>
    </source>
</evidence>
<protein>
    <submittedName>
        <fullName evidence="2">Uncharacterized protein</fullName>
    </submittedName>
</protein>
<proteinExistence type="predicted"/>
<dbReference type="EMBL" id="JBEWTB010000002">
    <property type="protein sequence ID" value="MET4758039.1"/>
    <property type="molecule type" value="Genomic_DNA"/>
</dbReference>
<name>A0ABV2SLQ0_9GAMM</name>
<evidence type="ECO:0000256" key="1">
    <source>
        <dbReference type="SAM" id="SignalP"/>
    </source>
</evidence>
<dbReference type="RefSeq" id="WP_354008148.1">
    <property type="nucleotide sequence ID" value="NZ_JBEWTA010000001.1"/>
</dbReference>
<accession>A0ABV2SLQ0</accession>
<feature type="chain" id="PRO_5046436192" evidence="1">
    <location>
        <begin position="24"/>
        <end position="400"/>
    </location>
</feature>
<feature type="signal peptide" evidence="1">
    <location>
        <begin position="1"/>
        <end position="23"/>
    </location>
</feature>
<sequence length="400" mass="45923">MGRLFKTLLYSASFVSLSVMVSADYIHQLATIDLAGNTVVIEGSQDRPWKVVFEGHLDNCLMNTPEELDDHIPNTFHQPLDDGKFAFACSNGYVYIAENGKQAEYVQLPTASWFWLDGYEFGITENWGFNLQTDHLWKKSPAYMLFNGHMKQNHDDKWLFVIQKGYLFIIDVKVKKLVSFKDWPGFWQSYLPMGEGRDDVDHTKPTTGLGVIHDRRGVAYLRAAVEFSTSQKKETKPMHLIQDLCSYRFAENRWRNSKNETIDEKEGDITLLYLQKRYSEAFSGTESSYTLLQADGRTVFSAGNSGCVLKCDTNTKLSLTKKIQASDFIDCNWIKASPEYPSPQKLKGLKVQPQVAHYYSFKTFEMYSSRYGRTYSDAAGSCWNHRVDKKTFSKKDQLDL</sequence>
<reference evidence="2 3" key="1">
    <citation type="submission" date="2024-06" db="EMBL/GenBank/DDBJ databases">
        <title>Genomic Encyclopedia of Type Strains, Phase V (KMG-V): Genome sequencing to study the core and pangenomes of soil and plant-associated prokaryotes.</title>
        <authorList>
            <person name="Whitman W."/>
        </authorList>
    </citation>
    <scope>NUCLEOTIDE SEQUENCE [LARGE SCALE GENOMIC DNA]</scope>
    <source>
        <strain evidence="2 3">NE40</strain>
    </source>
</reference>
<evidence type="ECO:0000313" key="3">
    <source>
        <dbReference type="Proteomes" id="UP001549366"/>
    </source>
</evidence>
<dbReference type="Proteomes" id="UP001549366">
    <property type="component" value="Unassembled WGS sequence"/>
</dbReference>
<keyword evidence="3" id="KW-1185">Reference proteome</keyword>
<gene>
    <name evidence="2" type="ORF">V5J35_003231</name>
</gene>
<keyword evidence="1" id="KW-0732">Signal</keyword>
<organism evidence="2 3">
    <name type="scientific">Endozoicomonas lisbonensis</name>
    <dbReference type="NCBI Taxonomy" id="3120522"/>
    <lineage>
        <taxon>Bacteria</taxon>
        <taxon>Pseudomonadati</taxon>
        <taxon>Pseudomonadota</taxon>
        <taxon>Gammaproteobacteria</taxon>
        <taxon>Oceanospirillales</taxon>
        <taxon>Endozoicomonadaceae</taxon>
        <taxon>Endozoicomonas</taxon>
    </lineage>
</organism>